<evidence type="ECO:0000256" key="1">
    <source>
        <dbReference type="SAM" id="MobiDB-lite"/>
    </source>
</evidence>
<feature type="compositionally biased region" description="Low complexity" evidence="1">
    <location>
        <begin position="184"/>
        <end position="201"/>
    </location>
</feature>
<accession>A0A811YEX0</accession>
<name>A0A811YEX0_NYCPR</name>
<evidence type="ECO:0000313" key="3">
    <source>
        <dbReference type="Proteomes" id="UP000645828"/>
    </source>
</evidence>
<feature type="compositionally biased region" description="Basic residues" evidence="1">
    <location>
        <begin position="87"/>
        <end position="97"/>
    </location>
</feature>
<sequence length="329" mass="33496">MEESIVAPPTHAARSGRPGPGSARPRGGPRASPGTSTCPLAAGYGRWARRRPTGPTQWRGQDSGAGPGPAARQVPRLPAAEPPVAARPRRRQPRPRACHPASAPAARPPARPAARPPGGRAAPRLTLYGGGGTNQRATSPFRFEAPDARLTPRAPRALIGCARRRSGREGGAAGGSGGGEVVARESPSPARAPALPGRSASLLPSSARPVFRARGALRSAGVPRALTGGRGRQSAGGRVPAPGLRRRIGGARGPGWEAGLPRGRGGGGAAPSQQPASAERAARSPSSHSEEEGTKGPGPPALTGRDPEPRCSCRNWLEKESKSASDGSH</sequence>
<feature type="compositionally biased region" description="Gly residues" evidence="1">
    <location>
        <begin position="169"/>
        <end position="180"/>
    </location>
</feature>
<feature type="region of interest" description="Disordered" evidence="1">
    <location>
        <begin position="1"/>
        <end position="329"/>
    </location>
</feature>
<keyword evidence="3" id="KW-1185">Reference proteome</keyword>
<feature type="compositionally biased region" description="Low complexity" evidence="1">
    <location>
        <begin position="12"/>
        <end position="34"/>
    </location>
</feature>
<feature type="compositionally biased region" description="Basic and acidic residues" evidence="1">
    <location>
        <begin position="305"/>
        <end position="329"/>
    </location>
</feature>
<dbReference type="AlphaFoldDB" id="A0A811YEX0"/>
<dbReference type="EMBL" id="CAJHUB010000673">
    <property type="protein sequence ID" value="CAD7674843.1"/>
    <property type="molecule type" value="Genomic_DNA"/>
</dbReference>
<protein>
    <submittedName>
        <fullName evidence="2">(raccoon dog) hypothetical protein</fullName>
    </submittedName>
</protein>
<organism evidence="2 3">
    <name type="scientific">Nyctereutes procyonoides</name>
    <name type="common">Raccoon dog</name>
    <name type="synonym">Canis procyonoides</name>
    <dbReference type="NCBI Taxonomy" id="34880"/>
    <lineage>
        <taxon>Eukaryota</taxon>
        <taxon>Metazoa</taxon>
        <taxon>Chordata</taxon>
        <taxon>Craniata</taxon>
        <taxon>Vertebrata</taxon>
        <taxon>Euteleostomi</taxon>
        <taxon>Mammalia</taxon>
        <taxon>Eutheria</taxon>
        <taxon>Laurasiatheria</taxon>
        <taxon>Carnivora</taxon>
        <taxon>Caniformia</taxon>
        <taxon>Canidae</taxon>
        <taxon>Nyctereutes</taxon>
    </lineage>
</organism>
<gene>
    <name evidence="2" type="ORF">NYPRO_LOCUS7638</name>
</gene>
<feature type="compositionally biased region" description="Low complexity" evidence="1">
    <location>
        <begin position="270"/>
        <end position="287"/>
    </location>
</feature>
<feature type="compositionally biased region" description="Pro residues" evidence="1">
    <location>
        <begin position="106"/>
        <end position="115"/>
    </location>
</feature>
<dbReference type="Proteomes" id="UP000645828">
    <property type="component" value="Unassembled WGS sequence"/>
</dbReference>
<reference evidence="2" key="1">
    <citation type="submission" date="2020-12" db="EMBL/GenBank/DDBJ databases">
        <authorList>
            <consortium name="Molecular Ecology Group"/>
        </authorList>
    </citation>
    <scope>NUCLEOTIDE SEQUENCE</scope>
    <source>
        <strain evidence="2">TBG_1078</strain>
    </source>
</reference>
<evidence type="ECO:0000313" key="2">
    <source>
        <dbReference type="EMBL" id="CAD7674843.1"/>
    </source>
</evidence>
<proteinExistence type="predicted"/>
<feature type="compositionally biased region" description="Low complexity" evidence="1">
    <location>
        <begin position="75"/>
        <end position="86"/>
    </location>
</feature>
<comment type="caution">
    <text evidence="2">The sequence shown here is derived from an EMBL/GenBank/DDBJ whole genome shotgun (WGS) entry which is preliminary data.</text>
</comment>